<name>A0A6A6U816_9PEZI</name>
<reference evidence="2" key="1">
    <citation type="journal article" date="2020" name="Stud. Mycol.">
        <title>101 Dothideomycetes genomes: a test case for predicting lifestyles and emergence of pathogens.</title>
        <authorList>
            <person name="Haridas S."/>
            <person name="Albert R."/>
            <person name="Binder M."/>
            <person name="Bloem J."/>
            <person name="Labutti K."/>
            <person name="Salamov A."/>
            <person name="Andreopoulos B."/>
            <person name="Baker S."/>
            <person name="Barry K."/>
            <person name="Bills G."/>
            <person name="Bluhm B."/>
            <person name="Cannon C."/>
            <person name="Castanera R."/>
            <person name="Culley D."/>
            <person name="Daum C."/>
            <person name="Ezra D."/>
            <person name="Gonzalez J."/>
            <person name="Henrissat B."/>
            <person name="Kuo A."/>
            <person name="Liang C."/>
            <person name="Lipzen A."/>
            <person name="Lutzoni F."/>
            <person name="Magnuson J."/>
            <person name="Mondo S."/>
            <person name="Nolan M."/>
            <person name="Ohm R."/>
            <person name="Pangilinan J."/>
            <person name="Park H.-J."/>
            <person name="Ramirez L."/>
            <person name="Alfaro M."/>
            <person name="Sun H."/>
            <person name="Tritt A."/>
            <person name="Yoshinaga Y."/>
            <person name="Zwiers L.-H."/>
            <person name="Turgeon B."/>
            <person name="Goodwin S."/>
            <person name="Spatafora J."/>
            <person name="Crous P."/>
            <person name="Grigoriev I."/>
        </authorList>
    </citation>
    <scope>NUCLEOTIDE SEQUENCE</scope>
    <source>
        <strain evidence="2">CBS 115976</strain>
    </source>
</reference>
<dbReference type="Proteomes" id="UP000799302">
    <property type="component" value="Unassembled WGS sequence"/>
</dbReference>
<accession>A0A6A6U816</accession>
<feature type="region of interest" description="Disordered" evidence="1">
    <location>
        <begin position="45"/>
        <end position="70"/>
    </location>
</feature>
<dbReference type="AlphaFoldDB" id="A0A6A6U816"/>
<proteinExistence type="predicted"/>
<evidence type="ECO:0000256" key="1">
    <source>
        <dbReference type="SAM" id="MobiDB-lite"/>
    </source>
</evidence>
<protein>
    <submittedName>
        <fullName evidence="2">Uncharacterized protein</fullName>
    </submittedName>
</protein>
<evidence type="ECO:0000313" key="2">
    <source>
        <dbReference type="EMBL" id="KAF2667786.1"/>
    </source>
</evidence>
<dbReference type="EMBL" id="MU004237">
    <property type="protein sequence ID" value="KAF2667786.1"/>
    <property type="molecule type" value="Genomic_DNA"/>
</dbReference>
<gene>
    <name evidence="2" type="ORF">BT63DRAFT_426633</name>
</gene>
<evidence type="ECO:0000313" key="3">
    <source>
        <dbReference type="Proteomes" id="UP000799302"/>
    </source>
</evidence>
<feature type="compositionally biased region" description="Basic residues" evidence="1">
    <location>
        <begin position="61"/>
        <end position="70"/>
    </location>
</feature>
<organism evidence="2 3">
    <name type="scientific">Microthyrium microscopicum</name>
    <dbReference type="NCBI Taxonomy" id="703497"/>
    <lineage>
        <taxon>Eukaryota</taxon>
        <taxon>Fungi</taxon>
        <taxon>Dikarya</taxon>
        <taxon>Ascomycota</taxon>
        <taxon>Pezizomycotina</taxon>
        <taxon>Dothideomycetes</taxon>
        <taxon>Dothideomycetes incertae sedis</taxon>
        <taxon>Microthyriales</taxon>
        <taxon>Microthyriaceae</taxon>
        <taxon>Microthyrium</taxon>
    </lineage>
</organism>
<sequence length="70" mass="8391">MPKKKEIKMLRKALNEMEQLIVSRIQIIQQPLTFQVQIFPQETPRSSIGDLKSQFDQAQERHRKSKKRTR</sequence>
<keyword evidence="3" id="KW-1185">Reference proteome</keyword>